<keyword evidence="4 9" id="KW-0964">Secreted</keyword>
<protein>
    <recommendedName>
        <fullName evidence="9">Phytosulfokine</fullName>
    </recommendedName>
    <component>
        <recommendedName>
            <fullName evidence="9">Phytosulfokine-alpha</fullName>
            <shortName evidence="9">PSK-alpha</shortName>
            <shortName evidence="9">Phytosulfokine-a</shortName>
        </recommendedName>
    </component>
    <component>
        <recommendedName>
            <fullName evidence="9">Phytosulfokine-beta</fullName>
            <shortName evidence="9">PSK-beta</shortName>
            <shortName evidence="9">Phytosulfokine-b</shortName>
        </recommendedName>
    </component>
</protein>
<dbReference type="Proteomes" id="UP001341840">
    <property type="component" value="Unassembled WGS sequence"/>
</dbReference>
<comment type="function">
    <text evidence="9">Promotes plant cell differentiation, organogenesis and somatic embryogenesis as well as cell proliferation.</text>
</comment>
<keyword evidence="11" id="KW-1185">Reference proteome</keyword>
<sequence length="98" mass="11200">MRNMKSSLHYGLALLFLFLFLFFQVFSSKLEARPLITDQGLHRKMDGSSGEGFVLQEGGESSEVLGVEECNSGDEECLMRRMTLEAHLDYIYTQHHKP</sequence>
<evidence type="ECO:0000256" key="7">
    <source>
        <dbReference type="ARBA" id="ARBA00022782"/>
    </source>
</evidence>
<gene>
    <name evidence="10" type="ORF">PIB30_011922</name>
</gene>
<evidence type="ECO:0000256" key="5">
    <source>
        <dbReference type="ARBA" id="ARBA00022641"/>
    </source>
</evidence>
<dbReference type="PANTHER" id="PTHR33285">
    <property type="entry name" value="PHYTOSULFOKINES 3"/>
    <property type="match status" value="1"/>
</dbReference>
<evidence type="ECO:0000256" key="6">
    <source>
        <dbReference type="ARBA" id="ARBA00022729"/>
    </source>
</evidence>
<dbReference type="Pfam" id="PF06404">
    <property type="entry name" value="PSK"/>
    <property type="match status" value="1"/>
</dbReference>
<evidence type="ECO:0000256" key="8">
    <source>
        <dbReference type="ARBA" id="ARBA00023030"/>
    </source>
</evidence>
<reference evidence="10 11" key="1">
    <citation type="journal article" date="2023" name="Plants (Basel)">
        <title>Bridging the Gap: Combining Genomics and Transcriptomics Approaches to Understand Stylosanthes scabra, an Orphan Legume from the Brazilian Caatinga.</title>
        <authorList>
            <person name="Ferreira-Neto J.R.C."/>
            <person name="da Silva M.D."/>
            <person name="Binneck E."/>
            <person name="de Melo N.F."/>
            <person name="da Silva R.H."/>
            <person name="de Melo A.L.T.M."/>
            <person name="Pandolfi V."/>
            <person name="Bustamante F.O."/>
            <person name="Brasileiro-Vidal A.C."/>
            <person name="Benko-Iseppon A.M."/>
        </authorList>
    </citation>
    <scope>NUCLEOTIDE SEQUENCE [LARGE SCALE GENOMIC DNA]</scope>
    <source>
        <tissue evidence="10">Leaves</tissue>
    </source>
</reference>
<evidence type="ECO:0000256" key="3">
    <source>
        <dbReference type="ARBA" id="ARBA00022473"/>
    </source>
</evidence>
<proteinExistence type="inferred from homology"/>
<dbReference type="PANTHER" id="PTHR33285:SF22">
    <property type="entry name" value="PHYTOSULFOKINES 6-RELATED"/>
    <property type="match status" value="1"/>
</dbReference>
<feature type="chain" id="PRO_5044950603" description="Phytosulfokine" evidence="9">
    <location>
        <begin position="28"/>
        <end position="98"/>
    </location>
</feature>
<keyword evidence="7 9" id="KW-0221">Differentiation</keyword>
<keyword evidence="5 9" id="KW-0765">Sulfation</keyword>
<accession>A0ABU6W4A3</accession>
<name>A0ABU6W4A3_9FABA</name>
<evidence type="ECO:0000256" key="4">
    <source>
        <dbReference type="ARBA" id="ARBA00022525"/>
    </source>
</evidence>
<dbReference type="EMBL" id="JASCZI010181272">
    <property type="protein sequence ID" value="MED6180619.1"/>
    <property type="molecule type" value="Genomic_DNA"/>
</dbReference>
<keyword evidence="8 9" id="KW-0339">Growth factor</keyword>
<comment type="PTM">
    <text evidence="9">PSK-alpha is produced by endopeptidase digestion. PSK-beta is produced from PSK-alpha by exopeptidase digestion.</text>
</comment>
<comment type="similarity">
    <text evidence="2 9">Belongs to the phytosulfokine family.</text>
</comment>
<evidence type="ECO:0000313" key="10">
    <source>
        <dbReference type="EMBL" id="MED6180619.1"/>
    </source>
</evidence>
<evidence type="ECO:0000313" key="11">
    <source>
        <dbReference type="Proteomes" id="UP001341840"/>
    </source>
</evidence>
<dbReference type="InterPro" id="IPR009438">
    <property type="entry name" value="Phytosulfokine"/>
</dbReference>
<evidence type="ECO:0000256" key="9">
    <source>
        <dbReference type="RuleBase" id="RU368031"/>
    </source>
</evidence>
<comment type="caution">
    <text evidence="10">The sequence shown here is derived from an EMBL/GenBank/DDBJ whole genome shotgun (WGS) entry which is preliminary data.</text>
</comment>
<keyword evidence="6 9" id="KW-0732">Signal</keyword>
<evidence type="ECO:0000256" key="2">
    <source>
        <dbReference type="ARBA" id="ARBA00010781"/>
    </source>
</evidence>
<organism evidence="10 11">
    <name type="scientific">Stylosanthes scabra</name>
    <dbReference type="NCBI Taxonomy" id="79078"/>
    <lineage>
        <taxon>Eukaryota</taxon>
        <taxon>Viridiplantae</taxon>
        <taxon>Streptophyta</taxon>
        <taxon>Embryophyta</taxon>
        <taxon>Tracheophyta</taxon>
        <taxon>Spermatophyta</taxon>
        <taxon>Magnoliopsida</taxon>
        <taxon>eudicotyledons</taxon>
        <taxon>Gunneridae</taxon>
        <taxon>Pentapetalae</taxon>
        <taxon>rosids</taxon>
        <taxon>fabids</taxon>
        <taxon>Fabales</taxon>
        <taxon>Fabaceae</taxon>
        <taxon>Papilionoideae</taxon>
        <taxon>50 kb inversion clade</taxon>
        <taxon>dalbergioids sensu lato</taxon>
        <taxon>Dalbergieae</taxon>
        <taxon>Pterocarpus clade</taxon>
        <taxon>Stylosanthes</taxon>
    </lineage>
</organism>
<comment type="PTM">
    <text evidence="9">Sulfation is important for activity and for the binding to a putative membrane receptor.</text>
</comment>
<evidence type="ECO:0000256" key="1">
    <source>
        <dbReference type="ARBA" id="ARBA00004613"/>
    </source>
</evidence>
<keyword evidence="3 9" id="KW-0217">Developmental protein</keyword>
<feature type="signal peptide" evidence="9">
    <location>
        <begin position="1"/>
        <end position="27"/>
    </location>
</feature>
<comment type="subcellular location">
    <subcellularLocation>
        <location evidence="1 9">Secreted</location>
    </subcellularLocation>
</comment>